<dbReference type="GO" id="GO:0009116">
    <property type="term" value="P:nucleoside metabolic process"/>
    <property type="evidence" value="ECO:0007669"/>
    <property type="project" value="InterPro"/>
</dbReference>
<dbReference type="GO" id="GO:0003824">
    <property type="term" value="F:catalytic activity"/>
    <property type="evidence" value="ECO:0007669"/>
    <property type="project" value="InterPro"/>
</dbReference>
<dbReference type="Proteomes" id="UP000028302">
    <property type="component" value="Unassembled WGS sequence"/>
</dbReference>
<dbReference type="eggNOG" id="COG0775">
    <property type="taxonomic scope" value="Bacteria"/>
</dbReference>
<sequence>MSLAIDRLGIVAALPGEVRALARLRPRGRARLPGGARLLLSGMGAERAEQAAATLADEGVTTLMSWGTAAALAPGVDPGALILASTVRGADDREWSTDPVWRTALATALAPMHQVFEQRLTETPGLVVDAAAKRALHEATEAIACDMESAAIAAVAAERGLGFVCVRAIIDDAAMVLPPVARAAMDADGRLRPAALMGALAGRPSSVHAQLRSLKNLAVAFRAARMTLADAALIVRGEETT</sequence>
<dbReference type="EMBL" id="APNK01000017">
    <property type="protein sequence ID" value="KEZ77102.1"/>
    <property type="molecule type" value="Genomic_DNA"/>
</dbReference>
<dbReference type="InterPro" id="IPR035994">
    <property type="entry name" value="Nucleoside_phosphorylase_sf"/>
</dbReference>
<keyword evidence="3" id="KW-1185">Reference proteome</keyword>
<feature type="domain" description="Nucleoside phosphorylase" evidence="1">
    <location>
        <begin position="8"/>
        <end position="173"/>
    </location>
</feature>
<evidence type="ECO:0000313" key="3">
    <source>
        <dbReference type="Proteomes" id="UP000028302"/>
    </source>
</evidence>
<dbReference type="Pfam" id="PF01048">
    <property type="entry name" value="PNP_UDP_1"/>
    <property type="match status" value="1"/>
</dbReference>
<proteinExistence type="predicted"/>
<organism evidence="2 3">
    <name type="scientific">Salinisphaera hydrothermalis (strain C41B8)</name>
    <dbReference type="NCBI Taxonomy" id="1304275"/>
    <lineage>
        <taxon>Bacteria</taxon>
        <taxon>Pseudomonadati</taxon>
        <taxon>Pseudomonadota</taxon>
        <taxon>Gammaproteobacteria</taxon>
        <taxon>Salinisphaerales</taxon>
        <taxon>Salinisphaeraceae</taxon>
        <taxon>Salinisphaera</taxon>
    </lineage>
</organism>
<evidence type="ECO:0000313" key="2">
    <source>
        <dbReference type="EMBL" id="KEZ77102.1"/>
    </source>
</evidence>
<gene>
    <name evidence="2" type="ORF">C41B8_11648</name>
</gene>
<dbReference type="OrthoDB" id="2374434at2"/>
<dbReference type="STRING" id="1304275.C41B8_11648"/>
<dbReference type="InterPro" id="IPR000845">
    <property type="entry name" value="Nucleoside_phosphorylase_d"/>
</dbReference>
<name>A0A084IK68_SALHC</name>
<dbReference type="AlphaFoldDB" id="A0A084IK68"/>
<dbReference type="RefSeq" id="WP_051883446.1">
    <property type="nucleotide sequence ID" value="NZ_APNK01000017.1"/>
</dbReference>
<reference evidence="2 3" key="1">
    <citation type="submission" date="2013-03" db="EMBL/GenBank/DDBJ databases">
        <title>Salinisphaera hydrothermalis C41B8 Genome Sequencing.</title>
        <authorList>
            <person name="Li C."/>
            <person name="Lai Q."/>
            <person name="Shao Z."/>
        </authorList>
    </citation>
    <scope>NUCLEOTIDE SEQUENCE [LARGE SCALE GENOMIC DNA]</scope>
    <source>
        <strain evidence="2 3">C41B8</strain>
    </source>
</reference>
<dbReference type="SUPFAM" id="SSF53167">
    <property type="entry name" value="Purine and uridine phosphorylases"/>
    <property type="match status" value="1"/>
</dbReference>
<protein>
    <submittedName>
        <fullName evidence="2">Hopanoid-associated phosphorylase</fullName>
    </submittedName>
</protein>
<comment type="caution">
    <text evidence="2">The sequence shown here is derived from an EMBL/GenBank/DDBJ whole genome shotgun (WGS) entry which is preliminary data.</text>
</comment>
<accession>A0A084IK68</accession>
<evidence type="ECO:0000259" key="1">
    <source>
        <dbReference type="Pfam" id="PF01048"/>
    </source>
</evidence>
<dbReference type="Gene3D" id="3.40.50.1580">
    <property type="entry name" value="Nucleoside phosphorylase domain"/>
    <property type="match status" value="1"/>
</dbReference>